<sequence length="480" mass="53855">MVAPAAQNAANPAPTPFEHKLVKFDLEGHFHYTFTVDLELDLTDPKLDKKFDLKDVPIVGKWQCGFRSCDDGSIRVQLWHSFLPAGIWGARSTVLLEVFYFKGVEAERLNSFKWERSPQPALNPKSSRSFSHFYTTIKPEMLTSAAKALKDDLKVHRAYRVTFSIDSGGAEPPKTLLNRLPALELSTPYKGVCLFFPQHEADLWADSSFLTRSSPYFKTLLASEFAEVVTVPSKRARTRRGSSIDIVIVDDDWKDSDDSDDETDELYFKAHSPSQHERDELQRSYKEIKITKTAFTTYRAVLAYLRTGHIAFAPLSSTFSADADAAAPTRASRIKAAVSSDPSLPYPVSPKSTFRLAHLLELGELQHLCLANLSSQLTINCAPYELFSDTSVCYDAWRKIVLDFVVDNCDAVTASDGWNEMMAKLKRNEIEGATPIMVELFERKVLKTDCRILHALLVQPSSTHHFSQFDSAYLAFSSAG</sequence>
<proteinExistence type="predicted"/>
<dbReference type="AlphaFoldDB" id="A0A0K3CBZ0"/>
<dbReference type="InterPro" id="IPR011333">
    <property type="entry name" value="SKP1/BTB/POZ_sf"/>
</dbReference>
<dbReference type="STRING" id="5286.A0A0K3CBZ0"/>
<reference evidence="1 3" key="1">
    <citation type="submission" date="2015-07" db="EMBL/GenBank/DDBJ databases">
        <authorList>
            <person name="Cajimat M.N.B."/>
            <person name="Milazzo M.L."/>
            <person name="Fulhorst C.F."/>
        </authorList>
    </citation>
    <scope>NUCLEOTIDE SEQUENCE [LARGE SCALE GENOMIC DNA]</scope>
    <source>
        <strain evidence="1">Single colony</strain>
    </source>
</reference>
<keyword evidence="3" id="KW-1185">Reference proteome</keyword>
<dbReference type="OMA" id="INCAPYE"/>
<evidence type="ECO:0000313" key="2">
    <source>
        <dbReference type="EMBL" id="PRQ76152.1"/>
    </source>
</evidence>
<dbReference type="Gene3D" id="3.30.710.10">
    <property type="entry name" value="Potassium Channel Kv1.1, Chain A"/>
    <property type="match status" value="1"/>
</dbReference>
<accession>A0A0K3CBZ0</accession>
<reference evidence="2 4" key="2">
    <citation type="journal article" date="2018" name="Elife">
        <title>Functional genomics of lipid metabolism in the oleaginous yeast Rhodosporidium toruloides.</title>
        <authorList>
            <person name="Coradetti S.T."/>
            <person name="Pinel D."/>
            <person name="Geiselman G."/>
            <person name="Ito M."/>
            <person name="Mondo S."/>
            <person name="Reilly M.C."/>
            <person name="Cheng Y.F."/>
            <person name="Bauer S."/>
            <person name="Grigoriev I."/>
            <person name="Gladden J.M."/>
            <person name="Simmons B.A."/>
            <person name="Brem R."/>
            <person name="Arkin A.P."/>
            <person name="Skerker J.M."/>
        </authorList>
    </citation>
    <scope>NUCLEOTIDE SEQUENCE [LARGE SCALE GENOMIC DNA]</scope>
    <source>
        <strain evidence="2 4">NBRC 0880</strain>
    </source>
</reference>
<dbReference type="Proteomes" id="UP000239560">
    <property type="component" value="Unassembled WGS sequence"/>
</dbReference>
<name>A0A0K3CBZ0_RHOTO</name>
<dbReference type="EMBL" id="LCTV02000003">
    <property type="protein sequence ID" value="PRQ76152.1"/>
    <property type="molecule type" value="Genomic_DNA"/>
</dbReference>
<organism evidence="1 3">
    <name type="scientific">Rhodotorula toruloides</name>
    <name type="common">Yeast</name>
    <name type="synonym">Rhodosporidium toruloides</name>
    <dbReference type="NCBI Taxonomy" id="5286"/>
    <lineage>
        <taxon>Eukaryota</taxon>
        <taxon>Fungi</taxon>
        <taxon>Dikarya</taxon>
        <taxon>Basidiomycota</taxon>
        <taxon>Pucciniomycotina</taxon>
        <taxon>Microbotryomycetes</taxon>
        <taxon>Sporidiobolales</taxon>
        <taxon>Sporidiobolaceae</taxon>
        <taxon>Rhodotorula</taxon>
    </lineage>
</organism>
<dbReference type="OrthoDB" id="2529262at2759"/>
<dbReference type="Proteomes" id="UP000199069">
    <property type="component" value="Unassembled WGS sequence"/>
</dbReference>
<dbReference type="EMBL" id="CWKI01000003">
    <property type="protein sequence ID" value="CTR06060.1"/>
    <property type="molecule type" value="Genomic_DNA"/>
</dbReference>
<protein>
    <submittedName>
        <fullName evidence="1 2">Proteophosphoglycan ppg4</fullName>
    </submittedName>
</protein>
<evidence type="ECO:0000313" key="1">
    <source>
        <dbReference type="EMBL" id="CTR06060.1"/>
    </source>
</evidence>
<evidence type="ECO:0000313" key="3">
    <source>
        <dbReference type="Proteomes" id="UP000199069"/>
    </source>
</evidence>
<evidence type="ECO:0000313" key="4">
    <source>
        <dbReference type="Proteomes" id="UP000239560"/>
    </source>
</evidence>
<gene>
    <name evidence="1" type="primary">FGENESH: predicted gene_3.372</name>
    <name evidence="2" type="ORF">AAT19DRAFT_13174</name>
    <name evidence="1" type="ORF">BN2166_0019210</name>
</gene>